<gene>
    <name evidence="2" type="ORF">F511_41682</name>
</gene>
<evidence type="ECO:0000256" key="1">
    <source>
        <dbReference type="SAM" id="MobiDB-lite"/>
    </source>
</evidence>
<organism evidence="2 3">
    <name type="scientific">Dorcoceras hygrometricum</name>
    <dbReference type="NCBI Taxonomy" id="472368"/>
    <lineage>
        <taxon>Eukaryota</taxon>
        <taxon>Viridiplantae</taxon>
        <taxon>Streptophyta</taxon>
        <taxon>Embryophyta</taxon>
        <taxon>Tracheophyta</taxon>
        <taxon>Spermatophyta</taxon>
        <taxon>Magnoliopsida</taxon>
        <taxon>eudicotyledons</taxon>
        <taxon>Gunneridae</taxon>
        <taxon>Pentapetalae</taxon>
        <taxon>asterids</taxon>
        <taxon>lamiids</taxon>
        <taxon>Lamiales</taxon>
        <taxon>Gesneriaceae</taxon>
        <taxon>Didymocarpoideae</taxon>
        <taxon>Trichosporeae</taxon>
        <taxon>Loxocarpinae</taxon>
        <taxon>Dorcoceras</taxon>
    </lineage>
</organism>
<name>A0A2Z7C9T8_9LAMI</name>
<evidence type="ECO:0000313" key="2">
    <source>
        <dbReference type="EMBL" id="KZV43752.1"/>
    </source>
</evidence>
<keyword evidence="2" id="KW-0418">Kinase</keyword>
<reference evidence="2 3" key="1">
    <citation type="journal article" date="2015" name="Proc. Natl. Acad. Sci. U.S.A.">
        <title>The resurrection genome of Boea hygrometrica: A blueprint for survival of dehydration.</title>
        <authorList>
            <person name="Xiao L."/>
            <person name="Yang G."/>
            <person name="Zhang L."/>
            <person name="Yang X."/>
            <person name="Zhao S."/>
            <person name="Ji Z."/>
            <person name="Zhou Q."/>
            <person name="Hu M."/>
            <person name="Wang Y."/>
            <person name="Chen M."/>
            <person name="Xu Y."/>
            <person name="Jin H."/>
            <person name="Xiao X."/>
            <person name="Hu G."/>
            <person name="Bao F."/>
            <person name="Hu Y."/>
            <person name="Wan P."/>
            <person name="Li L."/>
            <person name="Deng X."/>
            <person name="Kuang T."/>
            <person name="Xiang C."/>
            <person name="Zhu J.K."/>
            <person name="Oliver M.J."/>
            <person name="He Y."/>
        </authorList>
    </citation>
    <scope>NUCLEOTIDE SEQUENCE [LARGE SCALE GENOMIC DNA]</scope>
    <source>
        <strain evidence="3">cv. XS01</strain>
    </source>
</reference>
<sequence length="159" mass="18183">MPTQFINRGNHRSVIFRPISHHSSVVFRHNQSVGHHSDDRFGPFRHDTSVCRMAFNQVINQSVNRLKILKYTHAQASKLSRVAPIRTFTTDSTSRIHRHGTTIEASQPSLLRQSPTPAASRSIPQVVLQPLMGNNRKIKPQGVQRHSNRRKQRLKSTEI</sequence>
<feature type="compositionally biased region" description="Polar residues" evidence="1">
    <location>
        <begin position="103"/>
        <end position="121"/>
    </location>
</feature>
<feature type="region of interest" description="Disordered" evidence="1">
    <location>
        <begin position="137"/>
        <end position="159"/>
    </location>
</feature>
<protein>
    <submittedName>
        <fullName evidence="2">Leucine-rich repeat receptor-like protein kinase</fullName>
    </submittedName>
</protein>
<dbReference type="Proteomes" id="UP000250235">
    <property type="component" value="Unassembled WGS sequence"/>
</dbReference>
<dbReference type="EMBL" id="KQ997713">
    <property type="protein sequence ID" value="KZV43752.1"/>
    <property type="molecule type" value="Genomic_DNA"/>
</dbReference>
<feature type="compositionally biased region" description="Basic residues" evidence="1">
    <location>
        <begin position="146"/>
        <end position="159"/>
    </location>
</feature>
<feature type="region of interest" description="Disordered" evidence="1">
    <location>
        <begin position="93"/>
        <end position="121"/>
    </location>
</feature>
<dbReference type="GO" id="GO:0016301">
    <property type="term" value="F:kinase activity"/>
    <property type="evidence" value="ECO:0007669"/>
    <property type="project" value="UniProtKB-KW"/>
</dbReference>
<dbReference type="AlphaFoldDB" id="A0A2Z7C9T8"/>
<proteinExistence type="predicted"/>
<evidence type="ECO:0000313" key="3">
    <source>
        <dbReference type="Proteomes" id="UP000250235"/>
    </source>
</evidence>
<accession>A0A2Z7C9T8</accession>
<keyword evidence="2" id="KW-0808">Transferase</keyword>
<keyword evidence="3" id="KW-1185">Reference proteome</keyword>
<keyword evidence="2" id="KW-0675">Receptor</keyword>